<dbReference type="GO" id="GO:0006935">
    <property type="term" value="P:chemotaxis"/>
    <property type="evidence" value="ECO:0007669"/>
    <property type="project" value="InterPro"/>
</dbReference>
<dbReference type="GO" id="GO:0007165">
    <property type="term" value="P:signal transduction"/>
    <property type="evidence" value="ECO:0007669"/>
    <property type="project" value="InterPro"/>
</dbReference>
<dbReference type="SUPFAM" id="SSF50341">
    <property type="entry name" value="CheW-like"/>
    <property type="match status" value="1"/>
</dbReference>
<dbReference type="Pfam" id="PF01584">
    <property type="entry name" value="CheW"/>
    <property type="match status" value="1"/>
</dbReference>
<dbReference type="Gene3D" id="2.30.30.40">
    <property type="entry name" value="SH3 Domains"/>
    <property type="match status" value="1"/>
</dbReference>
<reference evidence="5" key="1">
    <citation type="submission" date="2018-06" db="EMBL/GenBank/DDBJ databases">
        <authorList>
            <person name="Zhirakovskaya E."/>
        </authorList>
    </citation>
    <scope>NUCLEOTIDE SEQUENCE</scope>
</reference>
<keyword evidence="3" id="KW-0963">Cytoplasm</keyword>
<organism evidence="5">
    <name type="scientific">hydrothermal vent metagenome</name>
    <dbReference type="NCBI Taxonomy" id="652676"/>
    <lineage>
        <taxon>unclassified sequences</taxon>
        <taxon>metagenomes</taxon>
        <taxon>ecological metagenomes</taxon>
    </lineage>
</organism>
<evidence type="ECO:0000256" key="2">
    <source>
        <dbReference type="ARBA" id="ARBA00021483"/>
    </source>
</evidence>
<evidence type="ECO:0000256" key="3">
    <source>
        <dbReference type="ARBA" id="ARBA00022490"/>
    </source>
</evidence>
<dbReference type="SMART" id="SM00260">
    <property type="entry name" value="CheW"/>
    <property type="match status" value="1"/>
</dbReference>
<dbReference type="GO" id="GO:0005829">
    <property type="term" value="C:cytosol"/>
    <property type="evidence" value="ECO:0007669"/>
    <property type="project" value="TreeGrafter"/>
</dbReference>
<proteinExistence type="predicted"/>
<dbReference type="PANTHER" id="PTHR22617:SF45">
    <property type="entry name" value="CHEMOTAXIS PROTEIN CHEW"/>
    <property type="match status" value="1"/>
</dbReference>
<dbReference type="EMBL" id="UOFN01000126">
    <property type="protein sequence ID" value="VAW80357.1"/>
    <property type="molecule type" value="Genomic_DNA"/>
</dbReference>
<dbReference type="InterPro" id="IPR036061">
    <property type="entry name" value="CheW-like_dom_sf"/>
</dbReference>
<evidence type="ECO:0000256" key="1">
    <source>
        <dbReference type="ARBA" id="ARBA00004496"/>
    </source>
</evidence>
<dbReference type="InterPro" id="IPR002545">
    <property type="entry name" value="CheW-lke_dom"/>
</dbReference>
<dbReference type="AlphaFoldDB" id="A0A3B0YYA3"/>
<dbReference type="Gene3D" id="2.40.50.180">
    <property type="entry name" value="CheA-289, Domain 4"/>
    <property type="match status" value="1"/>
</dbReference>
<comment type="subcellular location">
    <subcellularLocation>
        <location evidence="1">Cytoplasm</location>
    </subcellularLocation>
</comment>
<evidence type="ECO:0000259" key="4">
    <source>
        <dbReference type="PROSITE" id="PS50851"/>
    </source>
</evidence>
<dbReference type="InterPro" id="IPR039315">
    <property type="entry name" value="CheW"/>
</dbReference>
<name>A0A3B0YYA3_9ZZZZ</name>
<evidence type="ECO:0000313" key="5">
    <source>
        <dbReference type="EMBL" id="VAW80357.1"/>
    </source>
</evidence>
<sequence>MEATQVEAKIEAAAMAIGLTGDEDQYLAFKLNGEEYGVDILRIQEIKGWDRITHIPNTPAYMLGVINLRGSIVPVVDLRQRFDMPATQFGPTTVVIVLKVKGDDRERIMGIVVDAVSDVYDIPESTLKPAPANMAGSIMESVRSLATVDEKMVILLDVDHLLNTDELSEMDGVTG</sequence>
<accession>A0A3B0YYA3</accession>
<gene>
    <name evidence="5" type="ORF">MNBD_GAMMA15-1399</name>
</gene>
<dbReference type="CDD" id="cd00732">
    <property type="entry name" value="CheW"/>
    <property type="match status" value="1"/>
</dbReference>
<feature type="domain" description="CheW-like" evidence="4">
    <location>
        <begin position="23"/>
        <end position="167"/>
    </location>
</feature>
<protein>
    <recommendedName>
        <fullName evidence="2">Chemotaxis protein CheW</fullName>
    </recommendedName>
</protein>
<dbReference type="PROSITE" id="PS50851">
    <property type="entry name" value="CHEW"/>
    <property type="match status" value="1"/>
</dbReference>
<dbReference type="PANTHER" id="PTHR22617">
    <property type="entry name" value="CHEMOTAXIS SENSOR HISTIDINE KINASE-RELATED"/>
    <property type="match status" value="1"/>
</dbReference>